<evidence type="ECO:0000313" key="3">
    <source>
        <dbReference type="Proteomes" id="UP001221189"/>
    </source>
</evidence>
<dbReference type="EMBL" id="JAQQXT010000006">
    <property type="protein sequence ID" value="MDC8772114.1"/>
    <property type="molecule type" value="Genomic_DNA"/>
</dbReference>
<dbReference type="Pfam" id="PF11950">
    <property type="entry name" value="DUF3467"/>
    <property type="match status" value="1"/>
</dbReference>
<organism evidence="2 3">
    <name type="scientific">Roseateles albus</name>
    <dbReference type="NCBI Taxonomy" id="2987525"/>
    <lineage>
        <taxon>Bacteria</taxon>
        <taxon>Pseudomonadati</taxon>
        <taxon>Pseudomonadota</taxon>
        <taxon>Betaproteobacteria</taxon>
        <taxon>Burkholderiales</taxon>
        <taxon>Sphaerotilaceae</taxon>
        <taxon>Roseateles</taxon>
    </lineage>
</organism>
<gene>
    <name evidence="2" type="ORF">PRZ03_11085</name>
</gene>
<dbReference type="Proteomes" id="UP001221189">
    <property type="component" value="Unassembled WGS sequence"/>
</dbReference>
<feature type="compositionally biased region" description="Low complexity" evidence="1">
    <location>
        <begin position="1"/>
        <end position="11"/>
    </location>
</feature>
<feature type="region of interest" description="Disordered" evidence="1">
    <location>
        <begin position="1"/>
        <end position="24"/>
    </location>
</feature>
<evidence type="ECO:0000313" key="2">
    <source>
        <dbReference type="EMBL" id="MDC8772114.1"/>
    </source>
</evidence>
<dbReference type="InterPro" id="IPR021857">
    <property type="entry name" value="DUF3467"/>
</dbReference>
<comment type="caution">
    <text evidence="2">The sequence shown here is derived from an EMBL/GenBank/DDBJ whole genome shotgun (WGS) entry which is preliminary data.</text>
</comment>
<protein>
    <submittedName>
        <fullName evidence="2">DUF3467 domain-containing protein</fullName>
    </submittedName>
</protein>
<reference evidence="2 3" key="1">
    <citation type="submission" date="2022-10" db="EMBL/GenBank/DDBJ databases">
        <title>Paucibacter sp. hw1 Genome sequencing.</title>
        <authorList>
            <person name="Park S."/>
        </authorList>
    </citation>
    <scope>NUCLEOTIDE SEQUENCE [LARGE SCALE GENOMIC DNA]</scope>
    <source>
        <strain evidence="3">hw1</strain>
    </source>
</reference>
<accession>A0ABT5KEZ5</accession>
<name>A0ABT5KEZ5_9BURK</name>
<evidence type="ECO:0000256" key="1">
    <source>
        <dbReference type="SAM" id="MobiDB-lite"/>
    </source>
</evidence>
<keyword evidence="3" id="KW-1185">Reference proteome</keyword>
<dbReference type="RefSeq" id="WP_273600357.1">
    <property type="nucleotide sequence ID" value="NZ_JAQQXT010000006.1"/>
</dbReference>
<proteinExistence type="predicted"/>
<sequence>MSKNSSSNSNNVEASEALQTPRVEASPKVVWDDSKMQTSYANVCNVLGTREEIMLLFGANQAWQGGQKEVTVLLSDRIVLNPFAAKRLFTLLGQGLKEYESRYGELKV</sequence>